<dbReference type="RefSeq" id="YP_009794063.1">
    <property type="nucleotide sequence ID" value="NC_047878.1"/>
</dbReference>
<dbReference type="GeneID" id="54984314"/>
<reference evidence="2" key="2">
    <citation type="journal article" date="2021" name="Viruses">
        <title>Are Bordetella bronchiseptica Siphoviruses (Genus Vojvodinavirus) Appropriate for Phage Therapy Bacterial Allies or Foes?</title>
        <authorList>
            <person name="Petrovic Fabijan A."/>
            <person name="Aleksic Sabo V."/>
            <person name="Gavric D."/>
            <person name="Doffkay Z."/>
            <person name="Rakhely G."/>
            <person name="Knezevic P."/>
        </authorList>
    </citation>
    <scope>NUCLEOTIDE SEQUENCE [LARGE SCALE GENOMIC DNA]</scope>
</reference>
<name>A0A2D0W9K4_9CAUD</name>
<keyword evidence="2" id="KW-1185">Reference proteome</keyword>
<reference evidence="1 2" key="1">
    <citation type="submission" date="2016-10" db="EMBL/GenBank/DDBJ databases">
        <title>Properties of three new Bordetella phage species from family Siphoviridae.</title>
        <authorList>
            <person name="Knezevic P."/>
            <person name="Petrovic Fabijan A."/>
            <person name="Doffkay Z."/>
            <person name="Rakhely G."/>
        </authorList>
    </citation>
    <scope>NUCLEOTIDE SEQUENCE [LARGE SCALE GENOMIC DNA]</scope>
</reference>
<proteinExistence type="predicted"/>
<protein>
    <submittedName>
        <fullName evidence="1">Uncharacterized protein</fullName>
    </submittedName>
</protein>
<evidence type="ECO:0000313" key="2">
    <source>
        <dbReference type="Proteomes" id="UP000241807"/>
    </source>
</evidence>
<dbReference type="Proteomes" id="UP000241807">
    <property type="component" value="Segment"/>
</dbReference>
<evidence type="ECO:0000313" key="1">
    <source>
        <dbReference type="EMBL" id="APL99348.1"/>
    </source>
</evidence>
<sequence>MKCHYCPTTEDLRPYGPNGAWVCFECAMKPENKAETERQFNAQLNAAGPVALIGEETGPRPLTKEKHQ</sequence>
<dbReference type="EMBL" id="KY000220">
    <property type="protein sequence ID" value="APL99348.1"/>
    <property type="molecule type" value="Genomic_DNA"/>
</dbReference>
<accession>A0A2D0W9K4</accession>
<dbReference type="KEGG" id="vg:54984314"/>
<organism evidence="1 2">
    <name type="scientific">Bordetella phage FP1</name>
    <dbReference type="NCBI Taxonomy" id="1916125"/>
    <lineage>
        <taxon>Viruses</taxon>
        <taxon>Duplodnaviria</taxon>
        <taxon>Heunggongvirae</taxon>
        <taxon>Uroviricota</taxon>
        <taxon>Caudoviricetes</taxon>
        <taxon>Mesyanzhinovviridae</taxon>
        <taxon>Rabinowitzvirinae</taxon>
        <taxon>Vojvodinavirus</taxon>
        <taxon>Vojvodinavirus FP1</taxon>
        <taxon>Bordetella virus FP1</taxon>
    </lineage>
</organism>